<evidence type="ECO:0000259" key="4">
    <source>
        <dbReference type="Pfam" id="PF00076"/>
    </source>
</evidence>
<accession>A0A3S5B9Y8</accession>
<evidence type="ECO:0000256" key="2">
    <source>
        <dbReference type="ARBA" id="ARBA00022884"/>
    </source>
</evidence>
<gene>
    <name evidence="5" type="ORF">PXEA_LOCUS34102</name>
</gene>
<proteinExistence type="predicted"/>
<keyword evidence="6" id="KW-1185">Reference proteome</keyword>
<reference evidence="5" key="1">
    <citation type="submission" date="2018-11" db="EMBL/GenBank/DDBJ databases">
        <authorList>
            <consortium name="Pathogen Informatics"/>
        </authorList>
    </citation>
    <scope>NUCLEOTIDE SEQUENCE</scope>
</reference>
<feature type="compositionally biased region" description="Basic residues" evidence="3">
    <location>
        <begin position="66"/>
        <end position="77"/>
    </location>
</feature>
<dbReference type="InterPro" id="IPR000504">
    <property type="entry name" value="RRM_dom"/>
</dbReference>
<dbReference type="InterPro" id="IPR012677">
    <property type="entry name" value="Nucleotide-bd_a/b_plait_sf"/>
</dbReference>
<dbReference type="SUPFAM" id="SSF54928">
    <property type="entry name" value="RNA-binding domain, RBD"/>
    <property type="match status" value="1"/>
</dbReference>
<protein>
    <recommendedName>
        <fullName evidence="4">RRM domain-containing protein</fullName>
    </recommendedName>
</protein>
<dbReference type="InterPro" id="IPR002343">
    <property type="entry name" value="Hud_Sxl_RNA"/>
</dbReference>
<feature type="region of interest" description="Disordered" evidence="3">
    <location>
        <begin position="59"/>
        <end position="82"/>
    </location>
</feature>
<evidence type="ECO:0000313" key="6">
    <source>
        <dbReference type="Proteomes" id="UP000784294"/>
    </source>
</evidence>
<dbReference type="GO" id="GO:1990904">
    <property type="term" value="C:ribonucleoprotein complex"/>
    <property type="evidence" value="ECO:0007669"/>
    <property type="project" value="InterPro"/>
</dbReference>
<dbReference type="AlphaFoldDB" id="A0A3S5B9Y8"/>
<organism evidence="5 6">
    <name type="scientific">Protopolystoma xenopodis</name>
    <dbReference type="NCBI Taxonomy" id="117903"/>
    <lineage>
        <taxon>Eukaryota</taxon>
        <taxon>Metazoa</taxon>
        <taxon>Spiralia</taxon>
        <taxon>Lophotrochozoa</taxon>
        <taxon>Platyhelminthes</taxon>
        <taxon>Monogenea</taxon>
        <taxon>Polyopisthocotylea</taxon>
        <taxon>Polystomatidea</taxon>
        <taxon>Polystomatidae</taxon>
        <taxon>Protopolystoma</taxon>
    </lineage>
</organism>
<name>A0A3S5B9Y8_9PLAT</name>
<keyword evidence="2" id="KW-0694">RNA-binding</keyword>
<dbReference type="Proteomes" id="UP000784294">
    <property type="component" value="Unassembled WGS sequence"/>
</dbReference>
<dbReference type="OrthoDB" id="266020at2759"/>
<evidence type="ECO:0000256" key="3">
    <source>
        <dbReference type="SAM" id="MobiDB-lite"/>
    </source>
</evidence>
<dbReference type="PRINTS" id="PR00961">
    <property type="entry name" value="HUDSXLRNA"/>
</dbReference>
<comment type="caution">
    <text evidence="5">The sequence shown here is derived from an EMBL/GenBank/DDBJ whole genome shotgun (WGS) entry which is preliminary data.</text>
</comment>
<feature type="domain" description="RRM" evidence="4">
    <location>
        <begin position="183"/>
        <end position="219"/>
    </location>
</feature>
<dbReference type="GO" id="GO:0003723">
    <property type="term" value="F:RNA binding"/>
    <property type="evidence" value="ECO:0007669"/>
    <property type="project" value="UniProtKB-KW"/>
</dbReference>
<dbReference type="Pfam" id="PF00076">
    <property type="entry name" value="RRM_1"/>
    <property type="match status" value="1"/>
</dbReference>
<dbReference type="Gene3D" id="3.30.70.330">
    <property type="match status" value="1"/>
</dbReference>
<sequence length="242" mass="26974">MGASATWQRQLGTHDQIALYCSMGTFASRRHRVHLAHGEFLRCSLPIYKRKSVMHTLAEHGENRTKRAGSRSGRPARPKTQQPSLYETKAMDWTTSSLAALAWGGVFAETMLFVKINCIQFLFFSLKSASIFVKPCRESFVLTCPSVVCLTHSFMVPIICLFLSPFQVSLARPSCESIKGANLYICGLPKTVGQKELERLFGQCGKIITSRILMEPNTGELGMCVWHDVLVEQHFNLPTASG</sequence>
<dbReference type="InterPro" id="IPR035979">
    <property type="entry name" value="RBD_domain_sf"/>
</dbReference>
<evidence type="ECO:0000256" key="1">
    <source>
        <dbReference type="ARBA" id="ARBA00022737"/>
    </source>
</evidence>
<dbReference type="EMBL" id="CAAALY010265876">
    <property type="protein sequence ID" value="VEL40662.1"/>
    <property type="molecule type" value="Genomic_DNA"/>
</dbReference>
<evidence type="ECO:0000313" key="5">
    <source>
        <dbReference type="EMBL" id="VEL40662.1"/>
    </source>
</evidence>
<keyword evidence="1" id="KW-0677">Repeat</keyword>